<reference evidence="3 4" key="1">
    <citation type="submission" date="2023-07" db="EMBL/GenBank/DDBJ databases">
        <title>Sequencing the genomes of 1000 actinobacteria strains.</title>
        <authorList>
            <person name="Klenk H.-P."/>
        </authorList>
    </citation>
    <scope>NUCLEOTIDE SEQUENCE [LARGE SCALE GENOMIC DNA]</scope>
    <source>
        <strain evidence="3 4">DSM 14785</strain>
    </source>
</reference>
<dbReference type="InterPro" id="IPR036457">
    <property type="entry name" value="PPM-type-like_dom_sf"/>
</dbReference>
<sequence length="531" mass="55732">MRSPWFLRATARGAMGAAVRSVDWAATPLGPPAAWPLPLRAAVELCLGTEFPVLVTWGPELTMIYNDGYREMLGTDKHPGALGSPLAAVWAEVWDAIEPSVREVEAGRPTWVVDQRLVMHRSGFDEETFFTYSYSPLLDVDGQVRGLLDIATESTAQVVERRRVGQLSLLQSRLQAAGPDVGAVVAAAAATLADGPDLTLVGAALGPRGGLRWVHGPADDVDAALVERAARTATVQQAGRLLVVPLPLVAIDDREGLLALRAGALRPVDDQLRTFARLVADAVAGALTGALRHEREVGMLERVSDVLQRAMLEPPVDRPGVATRYVPATRGLAVGGDWYDVADLPGGRAGIVVGDLVGHGLESASRMGQLRSAARALLLRTDAPAPAVDGLDAFARTLPGAEYATVHCGVLDPAAGTYTYTSAGHPPAAVLRTDGTVTWLTGARGTPLTVAREPRPHDVVAVAAGDVVVLCTDGLLERRGSDLRSRLAALERLLVGLVGADPDAIADGVLAGMTPEGSLDDTAVVVHRVEG</sequence>
<dbReference type="SMART" id="SM00331">
    <property type="entry name" value="PP2C_SIG"/>
    <property type="match status" value="1"/>
</dbReference>
<dbReference type="Gene3D" id="3.30.450.20">
    <property type="entry name" value="PAS domain"/>
    <property type="match status" value="1"/>
</dbReference>
<organism evidence="3 4">
    <name type="scientific">Cellulomonas iranensis</name>
    <dbReference type="NCBI Taxonomy" id="76862"/>
    <lineage>
        <taxon>Bacteria</taxon>
        <taxon>Bacillati</taxon>
        <taxon>Actinomycetota</taxon>
        <taxon>Actinomycetes</taxon>
        <taxon>Micrococcales</taxon>
        <taxon>Cellulomonadaceae</taxon>
        <taxon>Cellulomonas</taxon>
    </lineage>
</organism>
<evidence type="ECO:0000256" key="1">
    <source>
        <dbReference type="ARBA" id="ARBA00022801"/>
    </source>
</evidence>
<keyword evidence="4" id="KW-1185">Reference proteome</keyword>
<protein>
    <recommendedName>
        <fullName evidence="2">PPM-type phosphatase domain-containing protein</fullName>
    </recommendedName>
</protein>
<dbReference type="PANTHER" id="PTHR43156:SF2">
    <property type="entry name" value="STAGE II SPORULATION PROTEIN E"/>
    <property type="match status" value="1"/>
</dbReference>
<dbReference type="InterPro" id="IPR001932">
    <property type="entry name" value="PPM-type_phosphatase-like_dom"/>
</dbReference>
<keyword evidence="1" id="KW-0378">Hydrolase</keyword>
<evidence type="ECO:0000313" key="4">
    <source>
        <dbReference type="Proteomes" id="UP001240250"/>
    </source>
</evidence>
<dbReference type="Gene3D" id="3.60.40.10">
    <property type="entry name" value="PPM-type phosphatase domain"/>
    <property type="match status" value="1"/>
</dbReference>
<dbReference type="Proteomes" id="UP001240250">
    <property type="component" value="Unassembled WGS sequence"/>
</dbReference>
<comment type="caution">
    <text evidence="3">The sequence shown here is derived from an EMBL/GenBank/DDBJ whole genome shotgun (WGS) entry which is preliminary data.</text>
</comment>
<gene>
    <name evidence="3" type="ORF">JO380_000407</name>
</gene>
<name>A0ABU0GH08_9CELL</name>
<dbReference type="InterPro" id="IPR052016">
    <property type="entry name" value="Bact_Sigma-Reg"/>
</dbReference>
<dbReference type="SUPFAM" id="SSF81606">
    <property type="entry name" value="PP2C-like"/>
    <property type="match status" value="1"/>
</dbReference>
<accession>A0ABU0GH08</accession>
<dbReference type="Pfam" id="PF07228">
    <property type="entry name" value="SpoIIE"/>
    <property type="match status" value="1"/>
</dbReference>
<dbReference type="EMBL" id="JAUSVM010000001">
    <property type="protein sequence ID" value="MDQ0424026.1"/>
    <property type="molecule type" value="Genomic_DNA"/>
</dbReference>
<feature type="domain" description="PPM-type phosphatase" evidence="2">
    <location>
        <begin position="316"/>
        <end position="529"/>
    </location>
</feature>
<evidence type="ECO:0000259" key="2">
    <source>
        <dbReference type="SMART" id="SM00331"/>
    </source>
</evidence>
<proteinExistence type="predicted"/>
<evidence type="ECO:0000313" key="3">
    <source>
        <dbReference type="EMBL" id="MDQ0424026.1"/>
    </source>
</evidence>
<dbReference type="PANTHER" id="PTHR43156">
    <property type="entry name" value="STAGE II SPORULATION PROTEIN E-RELATED"/>
    <property type="match status" value="1"/>
</dbReference>
<dbReference type="RefSeq" id="WP_070318405.1">
    <property type="nucleotide sequence ID" value="NZ_JAUSVM010000001.1"/>
</dbReference>